<evidence type="ECO:0000313" key="2">
    <source>
        <dbReference type="Proteomes" id="UP000886998"/>
    </source>
</evidence>
<protein>
    <submittedName>
        <fullName evidence="1">Uncharacterized protein</fullName>
    </submittedName>
</protein>
<dbReference type="OrthoDB" id="6436919at2759"/>
<dbReference type="Proteomes" id="UP000886998">
    <property type="component" value="Unassembled WGS sequence"/>
</dbReference>
<proteinExistence type="predicted"/>
<keyword evidence="2" id="KW-1185">Reference proteome</keyword>
<organism evidence="1 2">
    <name type="scientific">Trichonephila inaurata madagascariensis</name>
    <dbReference type="NCBI Taxonomy" id="2747483"/>
    <lineage>
        <taxon>Eukaryota</taxon>
        <taxon>Metazoa</taxon>
        <taxon>Ecdysozoa</taxon>
        <taxon>Arthropoda</taxon>
        <taxon>Chelicerata</taxon>
        <taxon>Arachnida</taxon>
        <taxon>Araneae</taxon>
        <taxon>Araneomorphae</taxon>
        <taxon>Entelegynae</taxon>
        <taxon>Araneoidea</taxon>
        <taxon>Nephilidae</taxon>
        <taxon>Trichonephila</taxon>
        <taxon>Trichonephila inaurata</taxon>
    </lineage>
</organism>
<name>A0A8X7C3C4_9ARAC</name>
<dbReference type="AlphaFoldDB" id="A0A8X7C3C4"/>
<sequence>MTNGVPKREIQPFSMLSATVYARMTGIGNASIHRLYRSMIVKQKRNPSDDEQSQNMSKLEPNIGTFSNFRVELWDERIFLTLHPFPVPWLYLRNQLLVDDAIRLFETVHQQ</sequence>
<comment type="caution">
    <text evidence="1">The sequence shown here is derived from an EMBL/GenBank/DDBJ whole genome shotgun (WGS) entry which is preliminary data.</text>
</comment>
<gene>
    <name evidence="1" type="ORF">TNIN_100411</name>
</gene>
<accession>A0A8X7C3C4</accession>
<evidence type="ECO:0000313" key="1">
    <source>
        <dbReference type="EMBL" id="GFY55516.1"/>
    </source>
</evidence>
<dbReference type="EMBL" id="BMAV01010431">
    <property type="protein sequence ID" value="GFY55516.1"/>
    <property type="molecule type" value="Genomic_DNA"/>
</dbReference>
<reference evidence="1" key="1">
    <citation type="submission" date="2020-08" db="EMBL/GenBank/DDBJ databases">
        <title>Multicomponent nature underlies the extraordinary mechanical properties of spider dragline silk.</title>
        <authorList>
            <person name="Kono N."/>
            <person name="Nakamura H."/>
            <person name="Mori M."/>
            <person name="Yoshida Y."/>
            <person name="Ohtoshi R."/>
            <person name="Malay A.D."/>
            <person name="Moran D.A.P."/>
            <person name="Tomita M."/>
            <person name="Numata K."/>
            <person name="Arakawa K."/>
        </authorList>
    </citation>
    <scope>NUCLEOTIDE SEQUENCE</scope>
</reference>